<dbReference type="InterPro" id="IPR036259">
    <property type="entry name" value="MFS_trans_sf"/>
</dbReference>
<gene>
    <name evidence="7" type="ORF">SCLCIDRAFT_1225347</name>
</gene>
<keyword evidence="3 6" id="KW-0812">Transmembrane</keyword>
<evidence type="ECO:0000313" key="8">
    <source>
        <dbReference type="Proteomes" id="UP000053989"/>
    </source>
</evidence>
<keyword evidence="4 6" id="KW-1133">Transmembrane helix</keyword>
<dbReference type="InParanoid" id="A0A0C2YKZ8"/>
<evidence type="ECO:0000256" key="2">
    <source>
        <dbReference type="ARBA" id="ARBA00022448"/>
    </source>
</evidence>
<evidence type="ECO:0000256" key="5">
    <source>
        <dbReference type="ARBA" id="ARBA00023136"/>
    </source>
</evidence>
<keyword evidence="5 6" id="KW-0472">Membrane</keyword>
<dbReference type="EMBL" id="KN822438">
    <property type="protein sequence ID" value="KIM50433.1"/>
    <property type="molecule type" value="Genomic_DNA"/>
</dbReference>
<dbReference type="SUPFAM" id="SSF103473">
    <property type="entry name" value="MFS general substrate transporter"/>
    <property type="match status" value="1"/>
</dbReference>
<dbReference type="GO" id="GO:0022857">
    <property type="term" value="F:transmembrane transporter activity"/>
    <property type="evidence" value="ECO:0007669"/>
    <property type="project" value="TreeGrafter"/>
</dbReference>
<sequence length="147" mass="16599">MSPRASTDWLLGDVEINAVIEGHTDICDQDPDSDKRKAVEESLLWKLDSRLLFLILVGVMSQVDRSNIAAARLKGLEEDLHLTGQQFNTLISIMYVGYTVTQVPSNVFLDRLRRPSVYLSYCILLWGIISISIGLWLSPPDIQRTTH</sequence>
<dbReference type="Gene3D" id="1.20.1250.20">
    <property type="entry name" value="MFS general substrate transporter like domains"/>
    <property type="match status" value="1"/>
</dbReference>
<evidence type="ECO:0000256" key="4">
    <source>
        <dbReference type="ARBA" id="ARBA00022989"/>
    </source>
</evidence>
<dbReference type="OrthoDB" id="2985014at2759"/>
<dbReference type="PANTHER" id="PTHR43791:SF6">
    <property type="entry name" value="TRANSPORTER, PUTATIVE (AFU_ORTHOLOGUE AFUA_1G16690)-RELATED"/>
    <property type="match status" value="1"/>
</dbReference>
<protein>
    <recommendedName>
        <fullName evidence="9">Major facilitator superfamily (MFS) profile domain-containing protein</fullName>
    </recommendedName>
</protein>
<dbReference type="Proteomes" id="UP000053989">
    <property type="component" value="Unassembled WGS sequence"/>
</dbReference>
<evidence type="ECO:0000256" key="3">
    <source>
        <dbReference type="ARBA" id="ARBA00022692"/>
    </source>
</evidence>
<name>A0A0C2YKZ8_9AGAM</name>
<dbReference type="HOGENOM" id="CLU_113836_2_0_1"/>
<evidence type="ECO:0000313" key="7">
    <source>
        <dbReference type="EMBL" id="KIM50433.1"/>
    </source>
</evidence>
<dbReference type="AlphaFoldDB" id="A0A0C2YKZ8"/>
<proteinExistence type="predicted"/>
<reference evidence="7 8" key="1">
    <citation type="submission" date="2014-04" db="EMBL/GenBank/DDBJ databases">
        <authorList>
            <consortium name="DOE Joint Genome Institute"/>
            <person name="Kuo A."/>
            <person name="Kohler A."/>
            <person name="Nagy L.G."/>
            <person name="Floudas D."/>
            <person name="Copeland A."/>
            <person name="Barry K.W."/>
            <person name="Cichocki N."/>
            <person name="Veneault-Fourrey C."/>
            <person name="LaButti K."/>
            <person name="Lindquist E.A."/>
            <person name="Lipzen A."/>
            <person name="Lundell T."/>
            <person name="Morin E."/>
            <person name="Murat C."/>
            <person name="Sun H."/>
            <person name="Tunlid A."/>
            <person name="Henrissat B."/>
            <person name="Grigoriev I.V."/>
            <person name="Hibbett D.S."/>
            <person name="Martin F."/>
            <person name="Nordberg H.P."/>
            <person name="Cantor M.N."/>
            <person name="Hua S.X."/>
        </authorList>
    </citation>
    <scope>NUCLEOTIDE SEQUENCE [LARGE SCALE GENOMIC DNA]</scope>
    <source>
        <strain evidence="7 8">Foug A</strain>
    </source>
</reference>
<evidence type="ECO:0000256" key="6">
    <source>
        <dbReference type="SAM" id="Phobius"/>
    </source>
</evidence>
<keyword evidence="2" id="KW-0813">Transport</keyword>
<evidence type="ECO:0000256" key="1">
    <source>
        <dbReference type="ARBA" id="ARBA00004141"/>
    </source>
</evidence>
<comment type="subcellular location">
    <subcellularLocation>
        <location evidence="1">Membrane</location>
        <topology evidence="1">Multi-pass membrane protein</topology>
    </subcellularLocation>
</comment>
<feature type="transmembrane region" description="Helical" evidence="6">
    <location>
        <begin position="118"/>
        <end position="137"/>
    </location>
</feature>
<accession>A0A0C2YKZ8</accession>
<dbReference type="GO" id="GO:0016020">
    <property type="term" value="C:membrane"/>
    <property type="evidence" value="ECO:0007669"/>
    <property type="project" value="UniProtKB-SubCell"/>
</dbReference>
<reference evidence="8" key="2">
    <citation type="submission" date="2015-01" db="EMBL/GenBank/DDBJ databases">
        <title>Evolutionary Origins and Diversification of the Mycorrhizal Mutualists.</title>
        <authorList>
            <consortium name="DOE Joint Genome Institute"/>
            <consortium name="Mycorrhizal Genomics Consortium"/>
            <person name="Kohler A."/>
            <person name="Kuo A."/>
            <person name="Nagy L.G."/>
            <person name="Floudas D."/>
            <person name="Copeland A."/>
            <person name="Barry K.W."/>
            <person name="Cichocki N."/>
            <person name="Veneault-Fourrey C."/>
            <person name="LaButti K."/>
            <person name="Lindquist E.A."/>
            <person name="Lipzen A."/>
            <person name="Lundell T."/>
            <person name="Morin E."/>
            <person name="Murat C."/>
            <person name="Riley R."/>
            <person name="Ohm R."/>
            <person name="Sun H."/>
            <person name="Tunlid A."/>
            <person name="Henrissat B."/>
            <person name="Grigoriev I.V."/>
            <person name="Hibbett D.S."/>
            <person name="Martin F."/>
        </authorList>
    </citation>
    <scope>NUCLEOTIDE SEQUENCE [LARGE SCALE GENOMIC DNA]</scope>
    <source>
        <strain evidence="8">Foug A</strain>
    </source>
</reference>
<keyword evidence="8" id="KW-1185">Reference proteome</keyword>
<evidence type="ECO:0008006" key="9">
    <source>
        <dbReference type="Google" id="ProtNLM"/>
    </source>
</evidence>
<organism evidence="7 8">
    <name type="scientific">Scleroderma citrinum Foug A</name>
    <dbReference type="NCBI Taxonomy" id="1036808"/>
    <lineage>
        <taxon>Eukaryota</taxon>
        <taxon>Fungi</taxon>
        <taxon>Dikarya</taxon>
        <taxon>Basidiomycota</taxon>
        <taxon>Agaricomycotina</taxon>
        <taxon>Agaricomycetes</taxon>
        <taxon>Agaricomycetidae</taxon>
        <taxon>Boletales</taxon>
        <taxon>Sclerodermatineae</taxon>
        <taxon>Sclerodermataceae</taxon>
        <taxon>Scleroderma</taxon>
    </lineage>
</organism>
<dbReference type="PANTHER" id="PTHR43791">
    <property type="entry name" value="PERMEASE-RELATED"/>
    <property type="match status" value="1"/>
</dbReference>
<dbReference type="STRING" id="1036808.A0A0C2YKZ8"/>